<gene>
    <name evidence="2" type="ORF">SAMN04488061_0509</name>
</gene>
<name>A0A1H0HHD2_9HYPH</name>
<accession>A0A1H0HHD2</accession>
<reference evidence="2 3" key="1">
    <citation type="submission" date="2016-10" db="EMBL/GenBank/DDBJ databases">
        <authorList>
            <person name="Varghese N."/>
            <person name="Submissions S."/>
        </authorList>
    </citation>
    <scope>NUCLEOTIDE SEQUENCE [LARGE SCALE GENOMIC DNA]</scope>
    <source>
        <strain evidence="2 3">CGMCC 1.6497</strain>
    </source>
</reference>
<feature type="transmembrane region" description="Helical" evidence="1">
    <location>
        <begin position="59"/>
        <end position="80"/>
    </location>
</feature>
<keyword evidence="1" id="KW-1133">Transmembrane helix</keyword>
<keyword evidence="1" id="KW-0472">Membrane</keyword>
<evidence type="ECO:0000313" key="2">
    <source>
        <dbReference type="EMBL" id="SDO18454.1"/>
    </source>
</evidence>
<dbReference type="EMBL" id="FNJC01000001">
    <property type="protein sequence ID" value="SDO18454.1"/>
    <property type="molecule type" value="Genomic_DNA"/>
</dbReference>
<sequence>MSPQRRKCSVCKGRGYLDGPSLIAGIGTDPDFCLQCKDVAPFEGSRILKLPGNHIGRPILRIAAGAYLAAALLTLAGLAWKQ</sequence>
<dbReference type="Proteomes" id="UP000198795">
    <property type="component" value="Unassembled WGS sequence"/>
</dbReference>
<organism evidence="2 3">
    <name type="scientific">Filomicrobium insigne</name>
    <dbReference type="NCBI Taxonomy" id="418854"/>
    <lineage>
        <taxon>Bacteria</taxon>
        <taxon>Pseudomonadati</taxon>
        <taxon>Pseudomonadota</taxon>
        <taxon>Alphaproteobacteria</taxon>
        <taxon>Hyphomicrobiales</taxon>
        <taxon>Hyphomicrobiaceae</taxon>
        <taxon>Filomicrobium</taxon>
    </lineage>
</organism>
<keyword evidence="3" id="KW-1185">Reference proteome</keyword>
<comment type="caution">
    <text evidence="2">The sequence shown here is derived from an EMBL/GenBank/DDBJ whole genome shotgun (WGS) entry which is preliminary data.</text>
</comment>
<evidence type="ECO:0000256" key="1">
    <source>
        <dbReference type="SAM" id="Phobius"/>
    </source>
</evidence>
<protein>
    <submittedName>
        <fullName evidence="2">Uncharacterized protein</fullName>
    </submittedName>
</protein>
<proteinExistence type="predicted"/>
<evidence type="ECO:0000313" key="3">
    <source>
        <dbReference type="Proteomes" id="UP000198795"/>
    </source>
</evidence>
<keyword evidence="1" id="KW-0812">Transmembrane</keyword>